<feature type="transmembrane region" description="Helical" evidence="1">
    <location>
        <begin position="36"/>
        <end position="63"/>
    </location>
</feature>
<evidence type="ECO:0000313" key="2">
    <source>
        <dbReference type="EMBL" id="PXX23820.1"/>
    </source>
</evidence>
<keyword evidence="1" id="KW-0472">Membrane</keyword>
<reference evidence="2 3" key="1">
    <citation type="submission" date="2018-05" db="EMBL/GenBank/DDBJ databases">
        <title>Comparative genomics of bacterial root endophytes of switchgrass collected from native prairies over two seasons.</title>
        <authorList>
            <person name="Tang Y."/>
        </authorList>
    </citation>
    <scope>NUCLEOTIDE SEQUENCE [LARGE SCALE GENOMIC DNA]</scope>
    <source>
        <strain evidence="2 3">NFIX32</strain>
    </source>
</reference>
<dbReference type="AlphaFoldDB" id="A0A318I3Q7"/>
<organism evidence="2 3">
    <name type="scientific">Burkholderia pyrrocinia</name>
    <name type="common">Pseudomonas pyrrocinia</name>
    <dbReference type="NCBI Taxonomy" id="60550"/>
    <lineage>
        <taxon>Bacteria</taxon>
        <taxon>Pseudomonadati</taxon>
        <taxon>Pseudomonadota</taxon>
        <taxon>Betaproteobacteria</taxon>
        <taxon>Burkholderiales</taxon>
        <taxon>Burkholderiaceae</taxon>
        <taxon>Burkholderia</taxon>
        <taxon>Burkholderia cepacia complex</taxon>
    </lineage>
</organism>
<dbReference type="RefSeq" id="WP_072444780.1">
    <property type="nucleotide sequence ID" value="NZ_QJJY01000033.1"/>
</dbReference>
<comment type="caution">
    <text evidence="2">The sequence shown here is derived from an EMBL/GenBank/DDBJ whole genome shotgun (WGS) entry which is preliminary data.</text>
</comment>
<dbReference type="Proteomes" id="UP000247755">
    <property type="component" value="Unassembled WGS sequence"/>
</dbReference>
<evidence type="ECO:0000313" key="3">
    <source>
        <dbReference type="Proteomes" id="UP000247755"/>
    </source>
</evidence>
<evidence type="ECO:0000256" key="1">
    <source>
        <dbReference type="SAM" id="Phobius"/>
    </source>
</evidence>
<proteinExistence type="predicted"/>
<protein>
    <submittedName>
        <fullName evidence="2">Uncharacterized protein</fullName>
    </submittedName>
</protein>
<keyword evidence="1" id="KW-1133">Transmembrane helix</keyword>
<sequence length="99" mass="10535">MNTLLVLVLKTVLLTVVMYLSVSALGCSPIVSLVLASIPLVFMMLSVYTGFAFRLVAFVFLVACAKTLIVGENVTAKQAASALRSAASEVNETLRTVRP</sequence>
<name>A0A318I3Q7_BURPY</name>
<keyword evidence="1" id="KW-0812">Transmembrane</keyword>
<gene>
    <name evidence="2" type="ORF">NA66_103336</name>
</gene>
<dbReference type="EMBL" id="QJJY01000033">
    <property type="protein sequence ID" value="PXX23820.1"/>
    <property type="molecule type" value="Genomic_DNA"/>
</dbReference>
<accession>A0A318I3Q7</accession>